<feature type="chain" id="PRO_5029615334" evidence="1">
    <location>
        <begin position="24"/>
        <end position="255"/>
    </location>
</feature>
<dbReference type="RefSeq" id="WP_155087677.1">
    <property type="nucleotide sequence ID" value="NZ_WJYA01000002.1"/>
</dbReference>
<reference evidence="2 3" key="1">
    <citation type="submission" date="2019-11" db="EMBL/GenBank/DDBJ databases">
        <title>Winogradskyella ouciana sp. nov., isolated from the hadal seawater of the Mariana Trench.</title>
        <authorList>
            <person name="Liu R."/>
        </authorList>
    </citation>
    <scope>NUCLEOTIDE SEQUENCE [LARGE SCALE GENOMIC DNA]</scope>
    <source>
        <strain evidence="2 3">ZXX205</strain>
    </source>
</reference>
<name>A0A7K1G9M2_9FLAO</name>
<accession>A0A7K1G9M2</accession>
<evidence type="ECO:0000313" key="2">
    <source>
        <dbReference type="EMBL" id="MTE25851.1"/>
    </source>
</evidence>
<dbReference type="AlphaFoldDB" id="A0A7K1G9M2"/>
<sequence length="255" mass="29149">MKIFKKGMLALMTVVFAFNFSNAQDEQPIMFAVHTDNVNFNMMAQYEDSAKQLKDNCEKYNIKDASWTAISVEDGRYVYVTPIKSMADLDKNPMGDLAEKMGEEEMGKMFEKMNECYDSHSDEIVHFSPRLSYIPEGYSTEGKNHREYHFLYYAPKDGKEMREAMTKVKEMFKTKGVKNGYEVYHSGFGSEESYYMVAIAGEDGLSIAQGGKENDELLGDDKDATFYNVIKLTTKYDQVEATVRPDLSYAPSDEE</sequence>
<proteinExistence type="predicted"/>
<feature type="signal peptide" evidence="1">
    <location>
        <begin position="1"/>
        <end position="23"/>
    </location>
</feature>
<gene>
    <name evidence="2" type="ORF">F1003_02800</name>
</gene>
<comment type="caution">
    <text evidence="2">The sequence shown here is derived from an EMBL/GenBank/DDBJ whole genome shotgun (WGS) entry which is preliminary data.</text>
</comment>
<evidence type="ECO:0000256" key="1">
    <source>
        <dbReference type="SAM" id="SignalP"/>
    </source>
</evidence>
<keyword evidence="3" id="KW-1185">Reference proteome</keyword>
<keyword evidence="1" id="KW-0732">Signal</keyword>
<dbReference type="Proteomes" id="UP000447545">
    <property type="component" value="Unassembled WGS sequence"/>
</dbReference>
<protein>
    <submittedName>
        <fullName evidence="2">Uncharacterized protein</fullName>
    </submittedName>
</protein>
<dbReference type="EMBL" id="WJYA01000002">
    <property type="protein sequence ID" value="MTE25851.1"/>
    <property type="molecule type" value="Genomic_DNA"/>
</dbReference>
<evidence type="ECO:0000313" key="3">
    <source>
        <dbReference type="Proteomes" id="UP000447545"/>
    </source>
</evidence>
<organism evidence="2 3">
    <name type="scientific">Winogradskyella ouciana</name>
    <dbReference type="NCBI Taxonomy" id="2608631"/>
    <lineage>
        <taxon>Bacteria</taxon>
        <taxon>Pseudomonadati</taxon>
        <taxon>Bacteroidota</taxon>
        <taxon>Flavobacteriia</taxon>
        <taxon>Flavobacteriales</taxon>
        <taxon>Flavobacteriaceae</taxon>
        <taxon>Winogradskyella</taxon>
    </lineage>
</organism>